<dbReference type="AlphaFoldDB" id="A0A4U3KYE9"/>
<evidence type="ECO:0000259" key="2">
    <source>
        <dbReference type="Pfam" id="PF01569"/>
    </source>
</evidence>
<gene>
    <name evidence="3" type="ORF">FC093_13455</name>
</gene>
<dbReference type="InterPro" id="IPR000326">
    <property type="entry name" value="PAP2/HPO"/>
</dbReference>
<keyword evidence="3" id="KW-0575">Peroxidase</keyword>
<dbReference type="Pfam" id="PF01569">
    <property type="entry name" value="PAP2"/>
    <property type="match status" value="1"/>
</dbReference>
<dbReference type="RefSeq" id="WP_137262316.1">
    <property type="nucleotide sequence ID" value="NZ_SZQL01000010.1"/>
</dbReference>
<organism evidence="3 4">
    <name type="scientific">Ilyomonas limi</name>
    <dbReference type="NCBI Taxonomy" id="2575867"/>
    <lineage>
        <taxon>Bacteria</taxon>
        <taxon>Pseudomonadati</taxon>
        <taxon>Bacteroidota</taxon>
        <taxon>Chitinophagia</taxon>
        <taxon>Chitinophagales</taxon>
        <taxon>Chitinophagaceae</taxon>
        <taxon>Ilyomonas</taxon>
    </lineage>
</organism>
<evidence type="ECO:0000313" key="4">
    <source>
        <dbReference type="Proteomes" id="UP000305848"/>
    </source>
</evidence>
<dbReference type="OrthoDB" id="9780455at2"/>
<dbReference type="SUPFAM" id="SSF48317">
    <property type="entry name" value="Acid phosphatase/Vanadium-dependent haloperoxidase"/>
    <property type="match status" value="1"/>
</dbReference>
<keyword evidence="1" id="KW-0732">Signal</keyword>
<keyword evidence="3" id="KW-0560">Oxidoreductase</keyword>
<protein>
    <submittedName>
        <fullName evidence="3">Vanadium-dependent haloperoxidase</fullName>
    </submittedName>
</protein>
<feature type="domain" description="Phosphatidic acid phosphatase type 2/haloperoxidase" evidence="2">
    <location>
        <begin position="299"/>
        <end position="408"/>
    </location>
</feature>
<evidence type="ECO:0000313" key="3">
    <source>
        <dbReference type="EMBL" id="TKK67751.1"/>
    </source>
</evidence>
<reference evidence="3 4" key="1">
    <citation type="submission" date="2019-05" db="EMBL/GenBank/DDBJ databases">
        <title>Panacibacter sp. strain 17mud1-8 Genome sequencing and assembly.</title>
        <authorList>
            <person name="Chhetri G."/>
        </authorList>
    </citation>
    <scope>NUCLEOTIDE SEQUENCE [LARGE SCALE GENOMIC DNA]</scope>
    <source>
        <strain evidence="3 4">17mud1-8</strain>
    </source>
</reference>
<feature type="signal peptide" evidence="1">
    <location>
        <begin position="1"/>
        <end position="18"/>
    </location>
</feature>
<dbReference type="GO" id="GO:0004601">
    <property type="term" value="F:peroxidase activity"/>
    <property type="evidence" value="ECO:0007669"/>
    <property type="project" value="UniProtKB-KW"/>
</dbReference>
<dbReference type="PANTHER" id="PTHR34599:SF1">
    <property type="entry name" value="PHOSPHATIDIC ACID PHOSPHATASE TYPE 2_HALOPEROXIDASE DOMAIN-CONTAINING PROTEIN"/>
    <property type="match status" value="1"/>
</dbReference>
<dbReference type="CDD" id="cd03398">
    <property type="entry name" value="PAP2_haloperoxidase"/>
    <property type="match status" value="1"/>
</dbReference>
<dbReference type="Proteomes" id="UP000305848">
    <property type="component" value="Unassembled WGS sequence"/>
</dbReference>
<proteinExistence type="predicted"/>
<name>A0A4U3KYE9_9BACT</name>
<accession>A0A4U3KYE9</accession>
<dbReference type="Gene3D" id="1.10.606.20">
    <property type="match status" value="1"/>
</dbReference>
<sequence>MKKILLYIIILFAFFTQAAAQSWQNDAYPLHRAQQALTDVIVHDIFAPPVAARIYAYTSIAAYEAACKMDNHYHSLYSQVKDFPNIPPPAQNVATSLAAVYAYLLIGKHLVFSEPILQDSLNNILDWFKSKKLNKELYNNSLAYGQQVADSITNWINKDQYRETRKLRRYNFLKEEGKWIPTPPAYMAAVEPYWSKIRTIALDSCNQFPPLPSTPYGKGKESDFYKQAYEVYTTTNHLSNEQKFIASFWDCNPFAINTEGHLNFAIKKISPGGHWMCITSIVCKQTGADIIKSAAAYTMVSIGLFDAFISCWDEKYRSNVIRPETYINAIIDENWRPLLQTPPFPEYTSGHSVVSTASAKILTALFGDIAFDDDTEVNYGLPVRHFISFTNACNEAAISRLYGGIHYLPSIQNGQTEGAQVGEWVLKKIHLQ</sequence>
<dbReference type="InterPro" id="IPR052559">
    <property type="entry name" value="V-haloperoxidase"/>
</dbReference>
<dbReference type="PANTHER" id="PTHR34599">
    <property type="entry name" value="PEROXIDASE-RELATED"/>
    <property type="match status" value="1"/>
</dbReference>
<keyword evidence="4" id="KW-1185">Reference proteome</keyword>
<comment type="caution">
    <text evidence="3">The sequence shown here is derived from an EMBL/GenBank/DDBJ whole genome shotgun (WGS) entry which is preliminary data.</text>
</comment>
<dbReference type="EMBL" id="SZQL01000010">
    <property type="protein sequence ID" value="TKK67751.1"/>
    <property type="molecule type" value="Genomic_DNA"/>
</dbReference>
<evidence type="ECO:0000256" key="1">
    <source>
        <dbReference type="SAM" id="SignalP"/>
    </source>
</evidence>
<feature type="chain" id="PRO_5020881511" evidence="1">
    <location>
        <begin position="19"/>
        <end position="432"/>
    </location>
</feature>
<dbReference type="InterPro" id="IPR036938">
    <property type="entry name" value="PAP2/HPO_sf"/>
</dbReference>